<evidence type="ECO:0000259" key="1">
    <source>
        <dbReference type="Pfam" id="PF13175"/>
    </source>
</evidence>
<dbReference type="Pfam" id="PF13175">
    <property type="entry name" value="AAA_15"/>
    <property type="match status" value="1"/>
</dbReference>
<dbReference type="AlphaFoldDB" id="A0A1S1N5M9"/>
<dbReference type="InterPro" id="IPR051396">
    <property type="entry name" value="Bact_Antivir_Def_Nuclease"/>
</dbReference>
<proteinExistence type="predicted"/>
<gene>
    <name evidence="2" type="ORF">BIW53_19675</name>
</gene>
<dbReference type="SUPFAM" id="SSF52540">
    <property type="entry name" value="P-loop containing nucleoside triphosphate hydrolases"/>
    <property type="match status" value="1"/>
</dbReference>
<dbReference type="OrthoDB" id="6309297at2"/>
<evidence type="ECO:0000313" key="2">
    <source>
        <dbReference type="EMBL" id="OHU93563.1"/>
    </source>
</evidence>
<dbReference type="InterPro" id="IPR027417">
    <property type="entry name" value="P-loop_NTPase"/>
</dbReference>
<reference evidence="2 3" key="1">
    <citation type="submission" date="2016-10" db="EMBL/GenBank/DDBJ databases">
        <title>Pseudoalteromonas amylolytica sp. nov., isolated from the surface seawater.</title>
        <authorList>
            <person name="Wu Y.-H."/>
            <person name="Cheng H."/>
            <person name="Jin X.-B."/>
            <person name="Wang C.-S."/>
            <person name="Xu X.-W."/>
        </authorList>
    </citation>
    <scope>NUCLEOTIDE SEQUENCE [LARGE SCALE GENOMIC DNA]</scope>
    <source>
        <strain evidence="2 3">JCM 12483</strain>
    </source>
</reference>
<dbReference type="Gene3D" id="3.40.50.300">
    <property type="entry name" value="P-loop containing nucleotide triphosphate hydrolases"/>
    <property type="match status" value="1"/>
</dbReference>
<dbReference type="PANTHER" id="PTHR43581">
    <property type="entry name" value="ATP/GTP PHOSPHATASE"/>
    <property type="match status" value="1"/>
</dbReference>
<dbReference type="InterPro" id="IPR041685">
    <property type="entry name" value="AAA_GajA/Old/RecF-like"/>
</dbReference>
<name>A0A1S1N5M9_9GAMM</name>
<dbReference type="PANTHER" id="PTHR43581:SF2">
    <property type="entry name" value="EXCINUCLEASE ATPASE SUBUNIT"/>
    <property type="match status" value="1"/>
</dbReference>
<dbReference type="STRING" id="327939.BIW53_19675"/>
<evidence type="ECO:0000313" key="3">
    <source>
        <dbReference type="Proteomes" id="UP000180253"/>
    </source>
</evidence>
<keyword evidence="3" id="KW-1185">Reference proteome</keyword>
<feature type="domain" description="Endonuclease GajA/Old nuclease/RecF-like AAA" evidence="1">
    <location>
        <begin position="53"/>
        <end position="508"/>
    </location>
</feature>
<organism evidence="2 3">
    <name type="scientific">Pseudoalteromonas byunsanensis</name>
    <dbReference type="NCBI Taxonomy" id="327939"/>
    <lineage>
        <taxon>Bacteria</taxon>
        <taxon>Pseudomonadati</taxon>
        <taxon>Pseudomonadota</taxon>
        <taxon>Gammaproteobacteria</taxon>
        <taxon>Alteromonadales</taxon>
        <taxon>Pseudoalteromonadaceae</taxon>
        <taxon>Pseudoalteromonas</taxon>
    </lineage>
</organism>
<accession>A0A1S1N5M9</accession>
<dbReference type="EMBL" id="MNAN01000037">
    <property type="protein sequence ID" value="OHU93563.1"/>
    <property type="molecule type" value="Genomic_DNA"/>
</dbReference>
<comment type="caution">
    <text evidence="2">The sequence shown here is derived from an EMBL/GenBank/DDBJ whole genome shotgun (WGS) entry which is preliminary data.</text>
</comment>
<dbReference type="Proteomes" id="UP000180253">
    <property type="component" value="Unassembled WGS sequence"/>
</dbReference>
<protein>
    <recommendedName>
        <fullName evidence="1">Endonuclease GajA/Old nuclease/RecF-like AAA domain-containing protein</fullName>
    </recommendedName>
</protein>
<dbReference type="RefSeq" id="WP_070993719.1">
    <property type="nucleotide sequence ID" value="NZ_CBCSHD010000006.1"/>
</dbReference>
<sequence>MQLEYLYVEDYGPLKNRGIKVGGCYEITQSINCFEVTKSNMPADFYSQKELKLTAFFGRNGSGKTKATELLKLVYQADSTELPEGITALFTIAGKLCYSTTSTQNIAFNYHSVPVEKVEWSTISQQMRGLIYYSPLTEPLSLGLEINSTSEFSYLDISNSSLNHRLYHTVGKRQDIKAIFELITKFKLAQPNECTVPIQLKQSSAPMQVTLDVYRKRLKLKRLLKEGIKVNLASCIKFINKNGLPDTNSELEYLLSDYLNEESELFSNMKEFKEVVGACLREGRHPVDKYFYLSFKSNYVDAILQILERKKDKYHCLYAEHFCHTLFERQKQLARDEVFNSITWIHDRLLFLLKENVKYASDSNIFVCTQHKKNGVEVRLAVSDLLSNFEEGELKDGVITLDIKSFESFKLLNEFQSDAKSLFPPIHFSWKSISSGEYSLLTMLSRLHEAACNTPIKDNITVIIDEGEICLHPELQRSYVANLIKYMDALFCEFSHVNVVITSHSPLILSDIPSHSLNMMDSDEQRGYFGANLYDLFADGFAVDNILSEFAYRRITDLCESMNEGRLKHVSRQDSYIVNEINNPMLEKVISDMMNKRDAS</sequence>